<dbReference type="EMBL" id="CP042192">
    <property type="protein sequence ID" value="QDS72914.1"/>
    <property type="molecule type" value="Genomic_DNA"/>
</dbReference>
<evidence type="ECO:0000256" key="1">
    <source>
        <dbReference type="SAM" id="MobiDB-lite"/>
    </source>
</evidence>
<dbReference type="OrthoDB" id="10312641at2759"/>
<organism evidence="2 3">
    <name type="scientific">Venturia effusa</name>
    <dbReference type="NCBI Taxonomy" id="50376"/>
    <lineage>
        <taxon>Eukaryota</taxon>
        <taxon>Fungi</taxon>
        <taxon>Dikarya</taxon>
        <taxon>Ascomycota</taxon>
        <taxon>Pezizomycotina</taxon>
        <taxon>Dothideomycetes</taxon>
        <taxon>Pleosporomycetidae</taxon>
        <taxon>Venturiales</taxon>
        <taxon>Venturiaceae</taxon>
        <taxon>Venturia</taxon>
    </lineage>
</organism>
<sequence length="185" mass="20859">MLAKTAAEESANFYAQTASLPSVIETESFSDFLDRFTKTGAPHMTAIDVLLLEESYNKPVFDDLQAHHERACALKLYKRTHYTQGPGTKDLPDDLKSAHRYLLAGCVNNHFPSYNEMNERDRKKWRIAGMVLVPLRNVAFETMGVDSSKSSTAPLSRTGLYNQEEPKSPRTPTLLGYGFGKYKEF</sequence>
<gene>
    <name evidence="2" type="ORF">FKW77_007878</name>
</gene>
<dbReference type="AlphaFoldDB" id="A0A517LBA6"/>
<proteinExistence type="predicted"/>
<evidence type="ECO:0000313" key="2">
    <source>
        <dbReference type="EMBL" id="QDS72914.1"/>
    </source>
</evidence>
<protein>
    <submittedName>
        <fullName evidence="2">Uncharacterized protein</fullName>
    </submittedName>
</protein>
<feature type="region of interest" description="Disordered" evidence="1">
    <location>
        <begin position="148"/>
        <end position="173"/>
    </location>
</feature>
<reference evidence="2 3" key="1">
    <citation type="submission" date="2019-07" db="EMBL/GenBank/DDBJ databases">
        <title>Finished genome of Venturia effusa.</title>
        <authorList>
            <person name="Young C.A."/>
            <person name="Cox M.P."/>
            <person name="Ganley A.R.D."/>
            <person name="David W.J."/>
        </authorList>
    </citation>
    <scope>NUCLEOTIDE SEQUENCE [LARGE SCALE GENOMIC DNA]</scope>
    <source>
        <strain evidence="3">albino</strain>
    </source>
</reference>
<feature type="compositionally biased region" description="Polar residues" evidence="1">
    <location>
        <begin position="148"/>
        <end position="161"/>
    </location>
</feature>
<keyword evidence="3" id="KW-1185">Reference proteome</keyword>
<accession>A0A517LBA6</accession>
<dbReference type="Proteomes" id="UP000316270">
    <property type="component" value="Chromosome 8"/>
</dbReference>
<name>A0A517LBA6_9PEZI</name>
<evidence type="ECO:0000313" key="3">
    <source>
        <dbReference type="Proteomes" id="UP000316270"/>
    </source>
</evidence>